<evidence type="ECO:0000256" key="3">
    <source>
        <dbReference type="ARBA" id="ARBA00022448"/>
    </source>
</evidence>
<evidence type="ECO:0000256" key="1">
    <source>
        <dbReference type="ARBA" id="ARBA00004308"/>
    </source>
</evidence>
<evidence type="ECO:0000256" key="5">
    <source>
        <dbReference type="ARBA" id="ARBA00023136"/>
    </source>
</evidence>
<sequence length="142" mass="16352">MILGVLAFNANGIMRISRIYHPISKEEIIKKILGVKTSYHNIILTKEYTIVYEKYAGLFISFVVRDENELGVLDLINRFVIVLDKYFGRACELNLVYNFDAVLNLLDEFILGGVCIELDPNKVVELVCYEEMKDKQSLINKL</sequence>
<dbReference type="EMBL" id="SBIQ01000227">
    <property type="protein sequence ID" value="KAF7682545.1"/>
    <property type="molecule type" value="Genomic_DNA"/>
</dbReference>
<evidence type="ECO:0000256" key="6">
    <source>
        <dbReference type="PIRNR" id="PIRNR015588"/>
    </source>
</evidence>
<dbReference type="Gene3D" id="3.30.450.60">
    <property type="match status" value="1"/>
</dbReference>
<dbReference type="InterPro" id="IPR011012">
    <property type="entry name" value="Longin-like_dom_sf"/>
</dbReference>
<gene>
    <name evidence="8" type="primary">AP1S2</name>
    <name evidence="8" type="ORF">TCON_2228</name>
</gene>
<keyword evidence="4 6" id="KW-0653">Protein transport</keyword>
<dbReference type="Pfam" id="PF01217">
    <property type="entry name" value="Clat_adaptor_s"/>
    <property type="match status" value="1"/>
</dbReference>
<dbReference type="PIRSF" id="PIRSF015588">
    <property type="entry name" value="AP_complex_sigma"/>
    <property type="match status" value="1"/>
</dbReference>
<comment type="similarity">
    <text evidence="2 6">Belongs to the adaptor complexes small subunit family.</text>
</comment>
<protein>
    <recommendedName>
        <fullName evidence="6">AP complex subunit sigma</fullName>
    </recommendedName>
</protein>
<keyword evidence="9" id="KW-1185">Reference proteome</keyword>
<comment type="caution">
    <text evidence="8">The sequence shown here is derived from an EMBL/GenBank/DDBJ whole genome shotgun (WGS) entry which is preliminary data.</text>
</comment>
<dbReference type="Proteomes" id="UP001516464">
    <property type="component" value="Unassembled WGS sequence"/>
</dbReference>
<dbReference type="InterPro" id="IPR022775">
    <property type="entry name" value="AP_mu_sigma_su"/>
</dbReference>
<dbReference type="InterPro" id="IPR016635">
    <property type="entry name" value="AP_complex_ssu"/>
</dbReference>
<organism evidence="8 9">
    <name type="scientific">Astathelohania contejeani</name>
    <dbReference type="NCBI Taxonomy" id="164912"/>
    <lineage>
        <taxon>Eukaryota</taxon>
        <taxon>Fungi</taxon>
        <taxon>Fungi incertae sedis</taxon>
        <taxon>Microsporidia</taxon>
        <taxon>Astathelohaniidae</taxon>
        <taxon>Astathelohania</taxon>
    </lineage>
</organism>
<evidence type="ECO:0000313" key="9">
    <source>
        <dbReference type="Proteomes" id="UP001516464"/>
    </source>
</evidence>
<reference evidence="8 9" key="1">
    <citation type="submission" date="2019-01" db="EMBL/GenBank/DDBJ databases">
        <title>Genomes sequencing and comparative genomics of infectious freshwater microsporidia, Cucumispora dikerogammari and Thelohania contejeani.</title>
        <authorList>
            <person name="Cormier A."/>
            <person name="Giraud I."/>
            <person name="Wattier R."/>
            <person name="Teixeira M."/>
            <person name="Grandjean F."/>
            <person name="Rigaud T."/>
            <person name="Cordaux R."/>
        </authorList>
    </citation>
    <scope>NUCLEOTIDE SEQUENCE [LARGE SCALE GENOMIC DNA]</scope>
    <source>
        <strain evidence="8">T1</strain>
        <tissue evidence="8">Spores</tissue>
    </source>
</reference>
<keyword evidence="5 6" id="KW-0472">Membrane</keyword>
<evidence type="ECO:0000256" key="2">
    <source>
        <dbReference type="ARBA" id="ARBA00006972"/>
    </source>
</evidence>
<feature type="domain" description="AP complex mu/sigma subunit" evidence="7">
    <location>
        <begin position="1"/>
        <end position="128"/>
    </location>
</feature>
<dbReference type="SUPFAM" id="SSF64356">
    <property type="entry name" value="SNARE-like"/>
    <property type="match status" value="1"/>
</dbReference>
<dbReference type="PANTHER" id="PTHR11753">
    <property type="entry name" value="ADAPTOR COMPLEXES SMALL SUBUNIT FAMILY"/>
    <property type="match status" value="1"/>
</dbReference>
<evidence type="ECO:0000256" key="4">
    <source>
        <dbReference type="ARBA" id="ARBA00022927"/>
    </source>
</evidence>
<evidence type="ECO:0000313" key="8">
    <source>
        <dbReference type="EMBL" id="KAF7682545.1"/>
    </source>
</evidence>
<keyword evidence="3 6" id="KW-0813">Transport</keyword>
<evidence type="ECO:0000259" key="7">
    <source>
        <dbReference type="Pfam" id="PF01217"/>
    </source>
</evidence>
<accession>A0ABQ7HWL1</accession>
<proteinExistence type="inferred from homology"/>
<name>A0ABQ7HWL1_9MICR</name>
<comment type="subcellular location">
    <subcellularLocation>
        <location evidence="1">Endomembrane system</location>
    </subcellularLocation>
</comment>